<evidence type="ECO:0000313" key="7">
    <source>
        <dbReference type="EMBL" id="BAP85169.1"/>
    </source>
</evidence>
<name>A0A0A1GVY5_9LACO</name>
<keyword evidence="3 6" id="KW-0808">Transferase</keyword>
<dbReference type="RefSeq" id="WP_041092919.1">
    <property type="nucleotide sequence ID" value="NZ_AP014680.1"/>
</dbReference>
<dbReference type="GO" id="GO:0008299">
    <property type="term" value="P:isoprenoid biosynthetic process"/>
    <property type="evidence" value="ECO:0007669"/>
    <property type="project" value="InterPro"/>
</dbReference>
<evidence type="ECO:0000313" key="8">
    <source>
        <dbReference type="Proteomes" id="UP000031620"/>
    </source>
</evidence>
<dbReference type="PANTHER" id="PTHR12001">
    <property type="entry name" value="GERANYLGERANYL PYROPHOSPHATE SYNTHASE"/>
    <property type="match status" value="1"/>
</dbReference>
<proteinExistence type="inferred from homology"/>
<dbReference type="Pfam" id="PF00348">
    <property type="entry name" value="polyprenyl_synt"/>
    <property type="match status" value="1"/>
</dbReference>
<keyword evidence="4" id="KW-0479">Metal-binding</keyword>
<gene>
    <name evidence="7" type="ORF">LOOC260_106120</name>
</gene>
<dbReference type="SFLD" id="SFLDS00005">
    <property type="entry name" value="Isoprenoid_Synthase_Type_I"/>
    <property type="match status" value="1"/>
</dbReference>
<dbReference type="InterPro" id="IPR008949">
    <property type="entry name" value="Isoprenoid_synthase_dom_sf"/>
</dbReference>
<dbReference type="CDD" id="cd00685">
    <property type="entry name" value="Trans_IPPS_HT"/>
    <property type="match status" value="1"/>
</dbReference>
<dbReference type="AlphaFoldDB" id="A0A0A1GVY5"/>
<reference evidence="7 8" key="1">
    <citation type="submission" date="2014-11" db="EMBL/GenBank/DDBJ databases">
        <title>Complete genome sequence and analysis of Lactobacillus hokkaidonensis LOOC260T.</title>
        <authorList>
            <person name="Tanizawa Y."/>
            <person name="Tohno M."/>
            <person name="Kaminuma E."/>
            <person name="Nakamura Y."/>
            <person name="Arita M."/>
        </authorList>
    </citation>
    <scope>NUCLEOTIDE SEQUENCE [LARGE SCALE GENOMIC DNA]</scope>
    <source>
        <strain evidence="7 8">LOOC260</strain>
    </source>
</reference>
<dbReference type="Gene3D" id="1.10.600.10">
    <property type="entry name" value="Farnesyl Diphosphate Synthase"/>
    <property type="match status" value="1"/>
</dbReference>
<dbReference type="GO" id="GO:0046872">
    <property type="term" value="F:metal ion binding"/>
    <property type="evidence" value="ECO:0007669"/>
    <property type="project" value="UniProtKB-KW"/>
</dbReference>
<dbReference type="KEGG" id="lho:LOOC260_106120"/>
<protein>
    <submittedName>
        <fullName evidence="7">Geranylgeranyl pyrophosphate synthase</fullName>
    </submittedName>
</protein>
<keyword evidence="5" id="KW-0460">Magnesium</keyword>
<comment type="similarity">
    <text evidence="2 6">Belongs to the FPP/GGPP synthase family.</text>
</comment>
<evidence type="ECO:0000256" key="2">
    <source>
        <dbReference type="ARBA" id="ARBA00006706"/>
    </source>
</evidence>
<dbReference type="GO" id="GO:0004659">
    <property type="term" value="F:prenyltransferase activity"/>
    <property type="evidence" value="ECO:0007669"/>
    <property type="project" value="InterPro"/>
</dbReference>
<dbReference type="EMBL" id="AP014680">
    <property type="protein sequence ID" value="BAP85169.1"/>
    <property type="molecule type" value="Genomic_DNA"/>
</dbReference>
<evidence type="ECO:0000256" key="4">
    <source>
        <dbReference type="ARBA" id="ARBA00022723"/>
    </source>
</evidence>
<evidence type="ECO:0000256" key="1">
    <source>
        <dbReference type="ARBA" id="ARBA00001946"/>
    </source>
</evidence>
<evidence type="ECO:0000256" key="6">
    <source>
        <dbReference type="RuleBase" id="RU004466"/>
    </source>
</evidence>
<dbReference type="Proteomes" id="UP000031620">
    <property type="component" value="Chromosome"/>
</dbReference>
<dbReference type="PANTHER" id="PTHR12001:SF69">
    <property type="entry name" value="ALL TRANS-POLYPRENYL-DIPHOSPHATE SYNTHASE PDSS1"/>
    <property type="match status" value="1"/>
</dbReference>
<dbReference type="InterPro" id="IPR000092">
    <property type="entry name" value="Polyprenyl_synt"/>
</dbReference>
<dbReference type="InterPro" id="IPR033749">
    <property type="entry name" value="Polyprenyl_synt_CS"/>
</dbReference>
<dbReference type="STRING" id="1291742.LOOC260_106120"/>
<evidence type="ECO:0000256" key="3">
    <source>
        <dbReference type="ARBA" id="ARBA00022679"/>
    </source>
</evidence>
<organism evidence="7 8">
    <name type="scientific">Paucilactobacillus hokkaidonensis JCM 18461</name>
    <dbReference type="NCBI Taxonomy" id="1291742"/>
    <lineage>
        <taxon>Bacteria</taxon>
        <taxon>Bacillati</taxon>
        <taxon>Bacillota</taxon>
        <taxon>Bacilli</taxon>
        <taxon>Lactobacillales</taxon>
        <taxon>Lactobacillaceae</taxon>
        <taxon>Paucilactobacillus</taxon>
    </lineage>
</organism>
<dbReference type="PROSITE" id="PS00444">
    <property type="entry name" value="POLYPRENYL_SYNTHASE_2"/>
    <property type="match status" value="1"/>
</dbReference>
<comment type="cofactor">
    <cofactor evidence="1">
        <name>Mg(2+)</name>
        <dbReference type="ChEBI" id="CHEBI:18420"/>
    </cofactor>
</comment>
<dbReference type="HOGENOM" id="CLU_014015_2_0_9"/>
<evidence type="ECO:0000256" key="5">
    <source>
        <dbReference type="ARBA" id="ARBA00022842"/>
    </source>
</evidence>
<dbReference type="SUPFAM" id="SSF48576">
    <property type="entry name" value="Terpenoid synthases"/>
    <property type="match status" value="1"/>
</dbReference>
<sequence>MAHKIWQNFPTVAVKLDDLKNYMFSLVSLTNKPIQTKILELIGAGGKLLRPGYFYLFSSLGPKQDLVKLQAGAAALELLHVATLIHDDVIDESPLRRNITTIHTMYGQRNAIYAGDFLFTLYFKQVIKSAYVMDDVSANANIMHAILDGELNQMQLNYNQKTTVTQYLAEIEGKTAKLFELACSQGARLSGCDQVIIDHAQQIGKKIGLAYQIQDDILDYTGQKKHTLKPTLEDVRQGVYSLPLILALETNRAALKSLLNKKGKMTNDEVKQVQQIVVNVGGVKRAFALADQYTSESLELIKELPDVPAREALIELTQNLLHRQQ</sequence>
<accession>A0A0A1GVY5</accession>